<reference evidence="4" key="1">
    <citation type="submission" date="2016-10" db="EMBL/GenBank/DDBJ databases">
        <authorList>
            <person name="Varghese N."/>
            <person name="Submissions S."/>
        </authorList>
    </citation>
    <scope>NUCLEOTIDE SEQUENCE [LARGE SCALE GENOMIC DNA]</scope>
    <source>
        <strain evidence="4">GAS369</strain>
    </source>
</reference>
<protein>
    <submittedName>
        <fullName evidence="3">Nucleotide-binding universal stress protein, UspA family</fullName>
    </submittedName>
</protein>
<comment type="similarity">
    <text evidence="1">Belongs to the universal stress protein A family.</text>
</comment>
<evidence type="ECO:0000313" key="4">
    <source>
        <dbReference type="Proteomes" id="UP000243904"/>
    </source>
</evidence>
<dbReference type="CDD" id="cd00293">
    <property type="entry name" value="USP-like"/>
    <property type="match status" value="1"/>
</dbReference>
<keyword evidence="4" id="KW-1185">Reference proteome</keyword>
<evidence type="ECO:0000256" key="1">
    <source>
        <dbReference type="ARBA" id="ARBA00008791"/>
    </source>
</evidence>
<dbReference type="PANTHER" id="PTHR46268">
    <property type="entry name" value="STRESS RESPONSE PROTEIN NHAX"/>
    <property type="match status" value="1"/>
</dbReference>
<name>A0A1H1V4N5_9BRAD</name>
<dbReference type="PRINTS" id="PR01438">
    <property type="entry name" value="UNVRSLSTRESS"/>
</dbReference>
<dbReference type="PANTHER" id="PTHR46268:SF15">
    <property type="entry name" value="UNIVERSAL STRESS PROTEIN HP_0031"/>
    <property type="match status" value="1"/>
</dbReference>
<dbReference type="AlphaFoldDB" id="A0A1H1V4N5"/>
<sequence length="271" mass="30117">MIKDMMVWLDGGISDEIRLAAVADIARWLDAQVVIGLFLNVLPLPGRIEGDATAEVIDHAREAGDLSEALLVKRLQQLERLVEIRRFDVLADDIARIAAREARSADCFVTLRPNGAMDPERLIEGVLFGSGRHLYLVPETERSKIAFDRILIAWNGSREAARALGESMPYLHKAEEVAVVVVTGERPTEEEAILGVDAVNYLKHHGIDAVLQRVKSRRSEVGARLMAEAERRKADLIVMGGYGHLRLREWLLGGVTYNLLHEAPVPLLMAH</sequence>
<dbReference type="RefSeq" id="WP_146687974.1">
    <property type="nucleotide sequence ID" value="NZ_LT629750.1"/>
</dbReference>
<dbReference type="Pfam" id="PF00582">
    <property type="entry name" value="Usp"/>
    <property type="match status" value="1"/>
</dbReference>
<gene>
    <name evidence="3" type="ORF">SAMN05444158_3243</name>
</gene>
<dbReference type="Proteomes" id="UP000243904">
    <property type="component" value="Chromosome I"/>
</dbReference>
<accession>A0A1H1V4N5</accession>
<organism evidence="3 4">
    <name type="scientific">Bradyrhizobium canariense</name>
    <dbReference type="NCBI Taxonomy" id="255045"/>
    <lineage>
        <taxon>Bacteria</taxon>
        <taxon>Pseudomonadati</taxon>
        <taxon>Pseudomonadota</taxon>
        <taxon>Alphaproteobacteria</taxon>
        <taxon>Hyphomicrobiales</taxon>
        <taxon>Nitrobacteraceae</taxon>
        <taxon>Bradyrhizobium</taxon>
    </lineage>
</organism>
<dbReference type="InterPro" id="IPR006016">
    <property type="entry name" value="UspA"/>
</dbReference>
<evidence type="ECO:0000313" key="3">
    <source>
        <dbReference type="EMBL" id="SDS79673.1"/>
    </source>
</evidence>
<evidence type="ECO:0000259" key="2">
    <source>
        <dbReference type="Pfam" id="PF00582"/>
    </source>
</evidence>
<dbReference type="SUPFAM" id="SSF52402">
    <property type="entry name" value="Adenine nucleotide alpha hydrolases-like"/>
    <property type="match status" value="1"/>
</dbReference>
<dbReference type="InterPro" id="IPR006015">
    <property type="entry name" value="Universal_stress_UspA"/>
</dbReference>
<dbReference type="Gene3D" id="3.40.50.12370">
    <property type="match status" value="1"/>
</dbReference>
<feature type="domain" description="UspA" evidence="2">
    <location>
        <begin position="148"/>
        <end position="270"/>
    </location>
</feature>
<proteinExistence type="inferred from homology"/>
<dbReference type="EMBL" id="LT629750">
    <property type="protein sequence ID" value="SDS79673.1"/>
    <property type="molecule type" value="Genomic_DNA"/>
</dbReference>